<dbReference type="CDD" id="cd00082">
    <property type="entry name" value="HisKA"/>
    <property type="match status" value="1"/>
</dbReference>
<evidence type="ECO:0000256" key="12">
    <source>
        <dbReference type="SAM" id="Phobius"/>
    </source>
</evidence>
<dbReference type="InterPro" id="IPR004358">
    <property type="entry name" value="Sig_transdc_His_kin-like_C"/>
</dbReference>
<dbReference type="GO" id="GO:0000155">
    <property type="term" value="F:phosphorelay sensor kinase activity"/>
    <property type="evidence" value="ECO:0007669"/>
    <property type="project" value="InterPro"/>
</dbReference>
<evidence type="ECO:0000256" key="9">
    <source>
        <dbReference type="ARBA" id="ARBA00023012"/>
    </source>
</evidence>
<reference evidence="15 16" key="1">
    <citation type="submission" date="2014-03" db="EMBL/GenBank/DDBJ databases">
        <title>Genomics of Bifidobacteria.</title>
        <authorList>
            <person name="Ventura M."/>
            <person name="Milani C."/>
            <person name="Lugli G.A."/>
        </authorList>
    </citation>
    <scope>NUCLEOTIDE SEQUENCE [LARGE SCALE GENOMIC DNA]</scope>
    <source>
        <strain evidence="15 16">LMG 11341</strain>
    </source>
</reference>
<evidence type="ECO:0000256" key="8">
    <source>
        <dbReference type="ARBA" id="ARBA00022989"/>
    </source>
</evidence>
<dbReference type="EMBL" id="JGZC01000010">
    <property type="protein sequence ID" value="KFI69007.1"/>
    <property type="molecule type" value="Genomic_DNA"/>
</dbReference>
<dbReference type="STRING" id="78345.BMERY_0494"/>
<organism evidence="15 16">
    <name type="scientific">Bifidobacterium merycicum</name>
    <dbReference type="NCBI Taxonomy" id="78345"/>
    <lineage>
        <taxon>Bacteria</taxon>
        <taxon>Bacillati</taxon>
        <taxon>Actinomycetota</taxon>
        <taxon>Actinomycetes</taxon>
        <taxon>Bifidobacteriales</taxon>
        <taxon>Bifidobacteriaceae</taxon>
        <taxon>Bifidobacterium</taxon>
    </lineage>
</organism>
<keyword evidence="4" id="KW-0597">Phosphoprotein</keyword>
<keyword evidence="10 12" id="KW-0472">Membrane</keyword>
<dbReference type="EC" id="2.7.13.3" evidence="3"/>
<evidence type="ECO:0000313" key="15">
    <source>
        <dbReference type="EMBL" id="KFI69007.1"/>
    </source>
</evidence>
<keyword evidence="6 12" id="KW-0812">Transmembrane</keyword>
<evidence type="ECO:0000256" key="11">
    <source>
        <dbReference type="SAM" id="MobiDB-lite"/>
    </source>
</evidence>
<feature type="compositionally biased region" description="Polar residues" evidence="11">
    <location>
        <begin position="266"/>
        <end position="280"/>
    </location>
</feature>
<dbReference type="Gene3D" id="3.30.565.10">
    <property type="entry name" value="Histidine kinase-like ATPase, C-terminal domain"/>
    <property type="match status" value="1"/>
</dbReference>
<sequence length="759" mass="79125">MTAPQQEPHTPGVQESPNDQTGPNGPRTPSETTSDAPIGGGAQTGAAANAASEASAQGAQSGKPAANAAKAAAKATAKAAKAANKATAKAAKAANKAKAKAEAAARTAAKTGAFKAKHQTFAKLFLNRFDRFSLSTKLVACTLIVLIVGTVGISTAIRQLVSSYLLQKTDNQLISQRSLILSNTTMLRGSNSQNSGMGNNYFLQVRYVENGEFTGKVSTPLVPSVAGLTGASIVSMPKLPTDDQLTDDMYGKPFTTNAVLRAVANNSVDGGTGTDPNNDLESGADGTDATTNGKHVAVGSGVLQAARAPWRVAAFKWVEADNKGNETVKGVVFIGLSLSDQIDIINTLTQYCITVGIAIVLLGGSLSALIIRRTLQPLKRIEKTAAQIAAGDLSQRVPPAPENTEVGSLSSSLNIMLARIERSFHEQEQTTEKMKRFVSDASHELRTPLAAIHGYAELYTMQRDMPGALERADESIAHIERSSQRMTVLVEDLLSLARLDEGRGIDMTQEVSLTSLVTDATDDLHALDPEREVTRGTVTLKPADGEHPCALEVVEGQMQPITLIGDASRLRQVVTNIVGNVHRYTPSDSPVRVSMGTMLASINQRDLATLPSNDASLRQFLDAAEVGQSMSTGTAYAVLCFEDHGPGVPTETRSQLFERFFTADPSRARAKGGTGLGLAIAQSVVRAHQGFICATDTPGGGLTFTIVLPLTHLVNPVATGAAGAGAGTAGAGTAGAASVGAGTDGLSHTGIGQKQANFV</sequence>
<accession>A0A087BDA7</accession>
<name>A0A087BDA7_9BIFI</name>
<evidence type="ECO:0000256" key="4">
    <source>
        <dbReference type="ARBA" id="ARBA00022553"/>
    </source>
</evidence>
<dbReference type="SMART" id="SM00304">
    <property type="entry name" value="HAMP"/>
    <property type="match status" value="1"/>
</dbReference>
<evidence type="ECO:0000313" key="16">
    <source>
        <dbReference type="Proteomes" id="UP000029060"/>
    </source>
</evidence>
<dbReference type="CDD" id="cd00075">
    <property type="entry name" value="HATPase"/>
    <property type="match status" value="1"/>
</dbReference>
<dbReference type="SMART" id="SM00387">
    <property type="entry name" value="HATPase_c"/>
    <property type="match status" value="1"/>
</dbReference>
<dbReference type="GO" id="GO:0005886">
    <property type="term" value="C:plasma membrane"/>
    <property type="evidence" value="ECO:0007669"/>
    <property type="project" value="UniProtKB-SubCell"/>
</dbReference>
<dbReference type="Pfam" id="PF00672">
    <property type="entry name" value="HAMP"/>
    <property type="match status" value="1"/>
</dbReference>
<dbReference type="PROSITE" id="PS50109">
    <property type="entry name" value="HIS_KIN"/>
    <property type="match status" value="1"/>
</dbReference>
<dbReference type="Gene3D" id="6.10.340.10">
    <property type="match status" value="1"/>
</dbReference>
<dbReference type="SUPFAM" id="SSF55874">
    <property type="entry name" value="ATPase domain of HSP90 chaperone/DNA topoisomerase II/histidine kinase"/>
    <property type="match status" value="1"/>
</dbReference>
<dbReference type="InterPro" id="IPR003661">
    <property type="entry name" value="HisK_dim/P_dom"/>
</dbReference>
<dbReference type="eggNOG" id="COG2770">
    <property type="taxonomic scope" value="Bacteria"/>
</dbReference>
<dbReference type="InterPro" id="IPR003594">
    <property type="entry name" value="HATPase_dom"/>
</dbReference>
<dbReference type="InterPro" id="IPR036890">
    <property type="entry name" value="HATPase_C_sf"/>
</dbReference>
<dbReference type="AlphaFoldDB" id="A0A087BDA7"/>
<dbReference type="SMART" id="SM00388">
    <property type="entry name" value="HisKA"/>
    <property type="match status" value="1"/>
</dbReference>
<dbReference type="Proteomes" id="UP000029060">
    <property type="component" value="Unassembled WGS sequence"/>
</dbReference>
<feature type="region of interest" description="Disordered" evidence="11">
    <location>
        <begin position="266"/>
        <end position="291"/>
    </location>
</feature>
<proteinExistence type="predicted"/>
<evidence type="ECO:0000256" key="7">
    <source>
        <dbReference type="ARBA" id="ARBA00022777"/>
    </source>
</evidence>
<dbReference type="Gene3D" id="1.10.287.130">
    <property type="match status" value="1"/>
</dbReference>
<feature type="domain" description="Histidine kinase" evidence="13">
    <location>
        <begin position="440"/>
        <end position="712"/>
    </location>
</feature>
<dbReference type="FunFam" id="1.10.287.130:FF:000001">
    <property type="entry name" value="Two-component sensor histidine kinase"/>
    <property type="match status" value="1"/>
</dbReference>
<evidence type="ECO:0000259" key="14">
    <source>
        <dbReference type="PROSITE" id="PS50885"/>
    </source>
</evidence>
<feature type="compositionally biased region" description="Polar residues" evidence="11">
    <location>
        <begin position="1"/>
        <end position="35"/>
    </location>
</feature>
<evidence type="ECO:0000256" key="3">
    <source>
        <dbReference type="ARBA" id="ARBA00012438"/>
    </source>
</evidence>
<dbReference type="InterPro" id="IPR005467">
    <property type="entry name" value="His_kinase_dom"/>
</dbReference>
<dbReference type="eggNOG" id="COG5002">
    <property type="taxonomic scope" value="Bacteria"/>
</dbReference>
<comment type="caution">
    <text evidence="15">The sequence shown here is derived from an EMBL/GenBank/DDBJ whole genome shotgun (WGS) entry which is preliminary data.</text>
</comment>
<feature type="region of interest" description="Disordered" evidence="11">
    <location>
        <begin position="1"/>
        <end position="64"/>
    </location>
</feature>
<keyword evidence="16" id="KW-1185">Reference proteome</keyword>
<dbReference type="PRINTS" id="PR00344">
    <property type="entry name" value="BCTRLSENSOR"/>
</dbReference>
<dbReference type="CDD" id="cd06225">
    <property type="entry name" value="HAMP"/>
    <property type="match status" value="1"/>
</dbReference>
<gene>
    <name evidence="15" type="ORF">BMERY_0494</name>
</gene>
<evidence type="ECO:0000256" key="1">
    <source>
        <dbReference type="ARBA" id="ARBA00000085"/>
    </source>
</evidence>
<evidence type="ECO:0000256" key="2">
    <source>
        <dbReference type="ARBA" id="ARBA00004236"/>
    </source>
</evidence>
<keyword evidence="5 15" id="KW-0808">Transferase</keyword>
<feature type="transmembrane region" description="Helical" evidence="12">
    <location>
        <begin position="138"/>
        <end position="157"/>
    </location>
</feature>
<evidence type="ECO:0000259" key="13">
    <source>
        <dbReference type="PROSITE" id="PS50109"/>
    </source>
</evidence>
<evidence type="ECO:0000256" key="6">
    <source>
        <dbReference type="ARBA" id="ARBA00022692"/>
    </source>
</evidence>
<dbReference type="SUPFAM" id="SSF158472">
    <property type="entry name" value="HAMP domain-like"/>
    <property type="match status" value="1"/>
</dbReference>
<dbReference type="SUPFAM" id="SSF47384">
    <property type="entry name" value="Homodimeric domain of signal transducing histidine kinase"/>
    <property type="match status" value="1"/>
</dbReference>
<dbReference type="PANTHER" id="PTHR45436:SF5">
    <property type="entry name" value="SENSOR HISTIDINE KINASE TRCS"/>
    <property type="match status" value="1"/>
</dbReference>
<comment type="catalytic activity">
    <reaction evidence="1">
        <text>ATP + protein L-histidine = ADP + protein N-phospho-L-histidine.</text>
        <dbReference type="EC" id="2.7.13.3"/>
    </reaction>
</comment>
<dbReference type="InterPro" id="IPR003660">
    <property type="entry name" value="HAMP_dom"/>
</dbReference>
<evidence type="ECO:0000256" key="10">
    <source>
        <dbReference type="ARBA" id="ARBA00023136"/>
    </source>
</evidence>
<protein>
    <recommendedName>
        <fullName evidence="3">histidine kinase</fullName>
        <ecNumber evidence="3">2.7.13.3</ecNumber>
    </recommendedName>
</protein>
<dbReference type="InterPro" id="IPR050428">
    <property type="entry name" value="TCS_sensor_his_kinase"/>
</dbReference>
<dbReference type="PANTHER" id="PTHR45436">
    <property type="entry name" value="SENSOR HISTIDINE KINASE YKOH"/>
    <property type="match status" value="1"/>
</dbReference>
<dbReference type="Pfam" id="PF02518">
    <property type="entry name" value="HATPase_c"/>
    <property type="match status" value="1"/>
</dbReference>
<evidence type="ECO:0000256" key="5">
    <source>
        <dbReference type="ARBA" id="ARBA00022679"/>
    </source>
</evidence>
<dbReference type="Pfam" id="PF00512">
    <property type="entry name" value="HisKA"/>
    <property type="match status" value="1"/>
</dbReference>
<feature type="domain" description="HAMP" evidence="14">
    <location>
        <begin position="372"/>
        <end position="425"/>
    </location>
</feature>
<feature type="compositionally biased region" description="Low complexity" evidence="11">
    <location>
        <begin position="44"/>
        <end position="64"/>
    </location>
</feature>
<dbReference type="InterPro" id="IPR036097">
    <property type="entry name" value="HisK_dim/P_sf"/>
</dbReference>
<dbReference type="PROSITE" id="PS50885">
    <property type="entry name" value="HAMP"/>
    <property type="match status" value="1"/>
</dbReference>
<comment type="subcellular location">
    <subcellularLocation>
        <location evidence="2">Cell membrane</location>
    </subcellularLocation>
</comment>
<keyword evidence="9" id="KW-0902">Two-component regulatory system</keyword>
<keyword evidence="8 12" id="KW-1133">Transmembrane helix</keyword>
<keyword evidence="7 15" id="KW-0418">Kinase</keyword>
<dbReference type="RefSeq" id="WP_234945705.1">
    <property type="nucleotide sequence ID" value="NZ_CAMJII010000002.1"/>
</dbReference>